<dbReference type="CTD" id="78774472"/>
<dbReference type="Pfam" id="PF03436">
    <property type="entry name" value="DUF281"/>
    <property type="match status" value="1"/>
</dbReference>
<name>A0A6A5HJJ6_CAERE</name>
<organism evidence="2 3">
    <name type="scientific">Caenorhabditis remanei</name>
    <name type="common">Caenorhabditis vulgaris</name>
    <dbReference type="NCBI Taxonomy" id="31234"/>
    <lineage>
        <taxon>Eukaryota</taxon>
        <taxon>Metazoa</taxon>
        <taxon>Ecdysozoa</taxon>
        <taxon>Nematoda</taxon>
        <taxon>Chromadorea</taxon>
        <taxon>Rhabditida</taxon>
        <taxon>Rhabditina</taxon>
        <taxon>Rhabditomorpha</taxon>
        <taxon>Rhabditoidea</taxon>
        <taxon>Rhabditidae</taxon>
        <taxon>Peloderinae</taxon>
        <taxon>Caenorhabditis</taxon>
    </lineage>
</organism>
<evidence type="ECO:0000313" key="2">
    <source>
        <dbReference type="EMBL" id="KAF1767669.1"/>
    </source>
</evidence>
<dbReference type="KEGG" id="crq:GCK72_007628"/>
<dbReference type="PANTHER" id="PTHR36517">
    <property type="entry name" value="PROTEIN CBG25732"/>
    <property type="match status" value="1"/>
</dbReference>
<gene>
    <name evidence="2" type="ORF">GCK72_007628</name>
</gene>
<feature type="domain" description="DUF281" evidence="1">
    <location>
        <begin position="42"/>
        <end position="93"/>
    </location>
</feature>
<proteinExistence type="predicted"/>
<dbReference type="EMBL" id="WUAV01000002">
    <property type="protein sequence ID" value="KAF1767669.1"/>
    <property type="molecule type" value="Genomic_DNA"/>
</dbReference>
<accession>A0A6A5HJJ6</accession>
<dbReference type="RefSeq" id="XP_053590531.1">
    <property type="nucleotide sequence ID" value="XM_053726337.1"/>
</dbReference>
<dbReference type="InterPro" id="IPR005098">
    <property type="entry name" value="DUF281"/>
</dbReference>
<evidence type="ECO:0000259" key="1">
    <source>
        <dbReference type="Pfam" id="PF03436"/>
    </source>
</evidence>
<reference evidence="2 3" key="1">
    <citation type="submission" date="2019-12" db="EMBL/GenBank/DDBJ databases">
        <title>Chromosome-level assembly of the Caenorhabditis remanei genome.</title>
        <authorList>
            <person name="Teterina A.A."/>
            <person name="Willis J.H."/>
            <person name="Phillips P.C."/>
        </authorList>
    </citation>
    <scope>NUCLEOTIDE SEQUENCE [LARGE SCALE GENOMIC DNA]</scope>
    <source>
        <strain evidence="2 3">PX506</strain>
        <tissue evidence="2">Whole organism</tissue>
    </source>
</reference>
<dbReference type="PANTHER" id="PTHR36517:SF1">
    <property type="entry name" value="C6 DOMAIN-CONTAINING PROTEIN-RELATED"/>
    <property type="match status" value="1"/>
</dbReference>
<dbReference type="AlphaFoldDB" id="A0A6A5HJJ6"/>
<sequence length="112" mass="12370">MTPDTATLPVTQCDQCNAQEILENIENGQEPITDHIVITTQEGCKHLLAKCEKVDMICDSIQLYAKTANDTVDIGYYSWMPGATLSCTQDGKWESGIVNDIESVYCDFVGCK</sequence>
<evidence type="ECO:0000313" key="3">
    <source>
        <dbReference type="Proteomes" id="UP000483820"/>
    </source>
</evidence>
<comment type="caution">
    <text evidence="2">The sequence shown here is derived from an EMBL/GenBank/DDBJ whole genome shotgun (WGS) entry which is preliminary data.</text>
</comment>
<protein>
    <recommendedName>
        <fullName evidence="1">DUF281 domain-containing protein</fullName>
    </recommendedName>
</protein>
<dbReference type="Proteomes" id="UP000483820">
    <property type="component" value="Chromosome II"/>
</dbReference>
<dbReference type="GeneID" id="78774472"/>